<comment type="caution">
    <text evidence="1">The sequence shown here is derived from an EMBL/GenBank/DDBJ whole genome shotgun (WGS) entry which is preliminary data.</text>
</comment>
<name>A0ABR4JL66_9EURO</name>
<dbReference type="EMBL" id="JBFXLU010000120">
    <property type="protein sequence ID" value="KAL2840512.1"/>
    <property type="molecule type" value="Genomic_DNA"/>
</dbReference>
<organism evidence="1 2">
    <name type="scientific">Aspergillus pseudoustus</name>
    <dbReference type="NCBI Taxonomy" id="1810923"/>
    <lineage>
        <taxon>Eukaryota</taxon>
        <taxon>Fungi</taxon>
        <taxon>Dikarya</taxon>
        <taxon>Ascomycota</taxon>
        <taxon>Pezizomycotina</taxon>
        <taxon>Eurotiomycetes</taxon>
        <taxon>Eurotiomycetidae</taxon>
        <taxon>Eurotiales</taxon>
        <taxon>Aspergillaceae</taxon>
        <taxon>Aspergillus</taxon>
        <taxon>Aspergillus subgen. Nidulantes</taxon>
    </lineage>
</organism>
<keyword evidence="2" id="KW-1185">Reference proteome</keyword>
<evidence type="ECO:0000313" key="2">
    <source>
        <dbReference type="Proteomes" id="UP001610446"/>
    </source>
</evidence>
<protein>
    <submittedName>
        <fullName evidence="1">Uncharacterized protein</fullName>
    </submittedName>
</protein>
<evidence type="ECO:0000313" key="1">
    <source>
        <dbReference type="EMBL" id="KAL2840512.1"/>
    </source>
</evidence>
<gene>
    <name evidence="1" type="ORF">BJY01DRAFT_257363</name>
</gene>
<accession>A0ABR4JL66</accession>
<dbReference type="Proteomes" id="UP001610446">
    <property type="component" value="Unassembled WGS sequence"/>
</dbReference>
<proteinExistence type="predicted"/>
<reference evidence="1 2" key="1">
    <citation type="submission" date="2024-07" db="EMBL/GenBank/DDBJ databases">
        <title>Section-level genome sequencing and comparative genomics of Aspergillus sections Usti and Cavernicolus.</title>
        <authorList>
            <consortium name="Lawrence Berkeley National Laboratory"/>
            <person name="Nybo J.L."/>
            <person name="Vesth T.C."/>
            <person name="Theobald S."/>
            <person name="Frisvad J.C."/>
            <person name="Larsen T.O."/>
            <person name="Kjaerboelling I."/>
            <person name="Rothschild-Mancinelli K."/>
            <person name="Lyhne E.K."/>
            <person name="Kogle M.E."/>
            <person name="Barry K."/>
            <person name="Clum A."/>
            <person name="Na H."/>
            <person name="Ledsgaard L."/>
            <person name="Lin J."/>
            <person name="Lipzen A."/>
            <person name="Kuo A."/>
            <person name="Riley R."/>
            <person name="Mondo S."/>
            <person name="Labutti K."/>
            <person name="Haridas S."/>
            <person name="Pangalinan J."/>
            <person name="Salamov A.A."/>
            <person name="Simmons B.A."/>
            <person name="Magnuson J.K."/>
            <person name="Chen J."/>
            <person name="Drula E."/>
            <person name="Henrissat B."/>
            <person name="Wiebenga A."/>
            <person name="Lubbers R.J."/>
            <person name="Gomes A.C."/>
            <person name="Makela M.R."/>
            <person name="Stajich J."/>
            <person name="Grigoriev I.V."/>
            <person name="Mortensen U.H."/>
            <person name="De Vries R.P."/>
            <person name="Baker S.E."/>
            <person name="Andersen M.R."/>
        </authorList>
    </citation>
    <scope>NUCLEOTIDE SEQUENCE [LARGE SCALE GENOMIC DNA]</scope>
    <source>
        <strain evidence="1 2">CBS 123904</strain>
    </source>
</reference>
<sequence length="275" mass="30297">MVYMHYIASKPAESGSGASHSTWIAISPDRNTADTLFRILQDSQEKPLKLPGASSEGTTMTPTEVERLSPQLWVLQADEGAQLIALLSDALAPHSSGDLDSALSAVAGKIFIYPLEQNLNPGAALQPCENEHDYLSGHSFFIRRSGYPNTYWYCCGNLICLSTTKRSRFCVRIAQGTSSTNTPLVDQDEVIVEWVDCHERKRVVVESNDWLAVKANGSRTFQFSDFRRRFYLGNEGTGDNPDPLRMGTTLDVVCWSSKPAFLDSFDLCYGVAPGG</sequence>